<evidence type="ECO:0000313" key="2">
    <source>
        <dbReference type="Proteomes" id="UP000827549"/>
    </source>
</evidence>
<dbReference type="RefSeq" id="XP_062628971.1">
    <property type="nucleotide sequence ID" value="XM_062772987.1"/>
</dbReference>
<dbReference type="EMBL" id="CP086717">
    <property type="protein sequence ID" value="WOO82939.1"/>
    <property type="molecule type" value="Genomic_DNA"/>
</dbReference>
<dbReference type="AlphaFoldDB" id="A0AAF0YDQ7"/>
<proteinExistence type="predicted"/>
<evidence type="ECO:0000313" key="1">
    <source>
        <dbReference type="EMBL" id="WOO82939.1"/>
    </source>
</evidence>
<sequence>MDMHNIDVDAFVDVSTAHISLMPALPRWAVHCQPVSSLLLGHQELTRPVHTVVLEATPFLLIWTPSDGLRGLRELGEPWVLSRDRKTHVLILTGHGVPSHDLPALVSSISASSLSITITSSSASHPAPEPELFNTLYLSRLRSLSLSSSGPASADTFTFLAAFLRLSSSRGLERLALDPGPLTAGEVQVLADTVERHNASLSELCVAGCRPQRARCYCRSGWGLGAMLDESKRLGAALRRNERLRVRAGRAAIRALVLACVLFHARDDRRGVVKAMASMWGTRVRPAKPAGPPFPVLRLPRDVVVRIVRFATGDPGALAPDQWERVFALAADRQGLRRVGTAFGGARTSEVIAEWLAEGGFFWDRAIPPSARSDLRRVS</sequence>
<name>A0AAF0YDQ7_9TREE</name>
<dbReference type="Proteomes" id="UP000827549">
    <property type="component" value="Chromosome 4"/>
</dbReference>
<accession>A0AAF0YDQ7</accession>
<reference evidence="1" key="1">
    <citation type="submission" date="2023-10" db="EMBL/GenBank/DDBJ databases">
        <authorList>
            <person name="Noh H."/>
        </authorList>
    </citation>
    <scope>NUCLEOTIDE SEQUENCE</scope>
    <source>
        <strain evidence="1">DUCC4014</strain>
    </source>
</reference>
<dbReference type="GeneID" id="87809642"/>
<keyword evidence="2" id="KW-1185">Reference proteome</keyword>
<protein>
    <submittedName>
        <fullName evidence="1">Uncharacterized protein</fullName>
    </submittedName>
</protein>
<organism evidence="1 2">
    <name type="scientific">Vanrija pseudolonga</name>
    <dbReference type="NCBI Taxonomy" id="143232"/>
    <lineage>
        <taxon>Eukaryota</taxon>
        <taxon>Fungi</taxon>
        <taxon>Dikarya</taxon>
        <taxon>Basidiomycota</taxon>
        <taxon>Agaricomycotina</taxon>
        <taxon>Tremellomycetes</taxon>
        <taxon>Trichosporonales</taxon>
        <taxon>Trichosporonaceae</taxon>
        <taxon>Vanrija</taxon>
    </lineage>
</organism>
<gene>
    <name evidence="1" type="ORF">LOC62_04G006419</name>
</gene>